<evidence type="ECO:0000256" key="1">
    <source>
        <dbReference type="ARBA" id="ARBA00023067"/>
    </source>
</evidence>
<gene>
    <name evidence="4" type="ORF">XU08_C0001G0076</name>
</gene>
<sequence>MNKTAVVYDVAKEIGLPFARTERIVNSFLEVIGRGLANGERVTITGFGTFEVRKRKARLGKVPRTGQRVQIPEHLTPAFIAGVGLKKTIEGK</sequence>
<dbReference type="Proteomes" id="UP000051297">
    <property type="component" value="Unassembled WGS sequence"/>
</dbReference>
<accession>A0A0T5ZXY7</accession>
<proteinExistence type="inferred from homology"/>
<dbReference type="InterPro" id="IPR010992">
    <property type="entry name" value="IHF-like_DNA-bd_dom_sf"/>
</dbReference>
<dbReference type="InterPro" id="IPR000119">
    <property type="entry name" value="Hist_DNA-bd"/>
</dbReference>
<evidence type="ECO:0000313" key="5">
    <source>
        <dbReference type="Proteomes" id="UP000051297"/>
    </source>
</evidence>
<comment type="similarity">
    <text evidence="3">Belongs to the bacterial histone-like protein family.</text>
</comment>
<evidence type="ECO:0000313" key="4">
    <source>
        <dbReference type="EMBL" id="KRT67668.1"/>
    </source>
</evidence>
<protein>
    <submittedName>
        <fullName evidence="4">Binding protein, DNA-binding protein HU-beta protein</fullName>
    </submittedName>
</protein>
<dbReference type="GO" id="GO:0003677">
    <property type="term" value="F:DNA binding"/>
    <property type="evidence" value="ECO:0007669"/>
    <property type="project" value="UniProtKB-KW"/>
</dbReference>
<dbReference type="SMART" id="SM00411">
    <property type="entry name" value="BHL"/>
    <property type="match status" value="1"/>
</dbReference>
<keyword evidence="2 4" id="KW-0238">DNA-binding</keyword>
<dbReference type="PANTHER" id="PTHR33175">
    <property type="entry name" value="DNA-BINDING PROTEIN HU"/>
    <property type="match status" value="1"/>
</dbReference>
<dbReference type="STRING" id="1576480.XU08_C0001G0076"/>
<evidence type="ECO:0000256" key="3">
    <source>
        <dbReference type="RuleBase" id="RU003939"/>
    </source>
</evidence>
<name>A0A0T5ZXY7_UNCKA</name>
<organism evidence="4 5">
    <name type="scientific">candidate division WWE3 bacterium CSP1-7</name>
    <dbReference type="NCBI Taxonomy" id="1576480"/>
    <lineage>
        <taxon>Bacteria</taxon>
        <taxon>Katanobacteria</taxon>
    </lineage>
</organism>
<dbReference type="GO" id="GO:0030261">
    <property type="term" value="P:chromosome condensation"/>
    <property type="evidence" value="ECO:0007669"/>
    <property type="project" value="UniProtKB-KW"/>
</dbReference>
<dbReference type="SUPFAM" id="SSF47729">
    <property type="entry name" value="IHF-like DNA-binding proteins"/>
    <property type="match status" value="1"/>
</dbReference>
<dbReference type="PANTHER" id="PTHR33175:SF3">
    <property type="entry name" value="DNA-BINDING PROTEIN HU-BETA"/>
    <property type="match status" value="1"/>
</dbReference>
<dbReference type="Gene3D" id="4.10.520.10">
    <property type="entry name" value="IHF-like DNA-binding proteins"/>
    <property type="match status" value="1"/>
</dbReference>
<dbReference type="Pfam" id="PF00216">
    <property type="entry name" value="Bac_DNA_binding"/>
    <property type="match status" value="1"/>
</dbReference>
<dbReference type="GO" id="GO:0030527">
    <property type="term" value="F:structural constituent of chromatin"/>
    <property type="evidence" value="ECO:0007669"/>
    <property type="project" value="InterPro"/>
</dbReference>
<dbReference type="CDD" id="cd13831">
    <property type="entry name" value="HU"/>
    <property type="match status" value="1"/>
</dbReference>
<reference evidence="4 5" key="1">
    <citation type="submission" date="2015-05" db="EMBL/GenBank/DDBJ databases">
        <title>Critical biogeochemical functions in the subsurface are associated with bacteria from new phyla and little studied lineages.</title>
        <authorList>
            <person name="Hug L.A."/>
            <person name="Thomas B.C."/>
            <person name="Sharon I."/>
            <person name="Brown C.T."/>
            <person name="Sharma R."/>
            <person name="Hettich R.L."/>
            <person name="Wilkins M.J."/>
            <person name="Williams K.H."/>
            <person name="Singh A."/>
            <person name="Banfield J.F."/>
        </authorList>
    </citation>
    <scope>NUCLEOTIDE SEQUENCE [LARGE SCALE GENOMIC DNA]</scope>
    <source>
        <strain evidence="4">CSP1-7</strain>
    </source>
</reference>
<dbReference type="AlphaFoldDB" id="A0A0T5ZXY7"/>
<keyword evidence="1" id="KW-0226">DNA condensation</keyword>
<dbReference type="PRINTS" id="PR01727">
    <property type="entry name" value="DNABINDINGHU"/>
</dbReference>
<comment type="caution">
    <text evidence="4">The sequence shown here is derived from an EMBL/GenBank/DDBJ whole genome shotgun (WGS) entry which is preliminary data.</text>
</comment>
<dbReference type="EMBL" id="LDXK01000001">
    <property type="protein sequence ID" value="KRT67668.1"/>
    <property type="molecule type" value="Genomic_DNA"/>
</dbReference>
<evidence type="ECO:0000256" key="2">
    <source>
        <dbReference type="ARBA" id="ARBA00023125"/>
    </source>
</evidence>